<sequence length="88" mass="8990">MRSCGISVSGNAFQDLPFPVSGPILGSVGERFRLETASDEGTATFSAGGTEGGTYSCGAGQTLLIGDSALLCRAVGENSLDFTISRPR</sequence>
<dbReference type="Proteomes" id="UP000234847">
    <property type="component" value="Unassembled WGS sequence"/>
</dbReference>
<protein>
    <submittedName>
        <fullName evidence="1">Uncharacterized protein</fullName>
    </submittedName>
</protein>
<comment type="caution">
    <text evidence="1">The sequence shown here is derived from an EMBL/GenBank/DDBJ whole genome shotgun (WGS) entry which is preliminary data.</text>
</comment>
<accession>A0AAX0VJP0</accession>
<organism evidence="1 2">
    <name type="scientific">Micrococcus luteus</name>
    <name type="common">Micrococcus lysodeikticus</name>
    <dbReference type="NCBI Taxonomy" id="1270"/>
    <lineage>
        <taxon>Bacteria</taxon>
        <taxon>Bacillati</taxon>
        <taxon>Actinomycetota</taxon>
        <taxon>Actinomycetes</taxon>
        <taxon>Micrococcales</taxon>
        <taxon>Micrococcaceae</taxon>
        <taxon>Micrococcus</taxon>
    </lineage>
</organism>
<reference evidence="1 2" key="1">
    <citation type="submission" date="2017-12" db="EMBL/GenBank/DDBJ databases">
        <title>Phylogenetic diversity of female urinary microbiome.</title>
        <authorList>
            <person name="Thomas-White K."/>
            <person name="Wolfe A.J."/>
        </authorList>
    </citation>
    <scope>NUCLEOTIDE SEQUENCE [LARGE SCALE GENOMIC DNA]</scope>
    <source>
        <strain evidence="1 2">UMB0038</strain>
    </source>
</reference>
<dbReference type="EMBL" id="PKJT01000007">
    <property type="protein sequence ID" value="PKZ81473.1"/>
    <property type="molecule type" value="Genomic_DNA"/>
</dbReference>
<evidence type="ECO:0000313" key="2">
    <source>
        <dbReference type="Proteomes" id="UP000234847"/>
    </source>
</evidence>
<gene>
    <name evidence="1" type="ORF">CYJ95_07840</name>
</gene>
<proteinExistence type="predicted"/>
<dbReference type="AlphaFoldDB" id="A0AAX0VJP0"/>
<evidence type="ECO:0000313" key="1">
    <source>
        <dbReference type="EMBL" id="PKZ81473.1"/>
    </source>
</evidence>
<name>A0AAX0VJP0_MICLU</name>